<name>A0A0F7ZXE8_9HYPO</name>
<organism evidence="1 2">
    <name type="scientific">Hirsutella minnesotensis 3608</name>
    <dbReference type="NCBI Taxonomy" id="1043627"/>
    <lineage>
        <taxon>Eukaryota</taxon>
        <taxon>Fungi</taxon>
        <taxon>Dikarya</taxon>
        <taxon>Ascomycota</taxon>
        <taxon>Pezizomycotina</taxon>
        <taxon>Sordariomycetes</taxon>
        <taxon>Hypocreomycetidae</taxon>
        <taxon>Hypocreales</taxon>
        <taxon>Ophiocordycipitaceae</taxon>
        <taxon>Hirsutella</taxon>
    </lineage>
</organism>
<proteinExistence type="predicted"/>
<evidence type="ECO:0008006" key="3">
    <source>
        <dbReference type="Google" id="ProtNLM"/>
    </source>
</evidence>
<protein>
    <recommendedName>
        <fullName evidence="3">Protein kinase domain-containing protein</fullName>
    </recommendedName>
</protein>
<dbReference type="Proteomes" id="UP000054481">
    <property type="component" value="Unassembled WGS sequence"/>
</dbReference>
<dbReference type="OrthoDB" id="5152837at2759"/>
<dbReference type="EMBL" id="KQ030617">
    <property type="protein sequence ID" value="KJZ70597.1"/>
    <property type="molecule type" value="Genomic_DNA"/>
</dbReference>
<gene>
    <name evidence="1" type="ORF">HIM_10026</name>
</gene>
<keyword evidence="2" id="KW-1185">Reference proteome</keyword>
<accession>A0A0F7ZXE8</accession>
<dbReference type="InterPro" id="IPR011009">
    <property type="entry name" value="Kinase-like_dom_sf"/>
</dbReference>
<dbReference type="SUPFAM" id="SSF56112">
    <property type="entry name" value="Protein kinase-like (PK-like)"/>
    <property type="match status" value="1"/>
</dbReference>
<evidence type="ECO:0000313" key="1">
    <source>
        <dbReference type="EMBL" id="KJZ70597.1"/>
    </source>
</evidence>
<evidence type="ECO:0000313" key="2">
    <source>
        <dbReference type="Proteomes" id="UP000054481"/>
    </source>
</evidence>
<reference evidence="1 2" key="1">
    <citation type="journal article" date="2014" name="Genome Biol. Evol.">
        <title>Comparative genomics and transcriptomics analyses reveal divergent lifestyle features of nematode endoparasitic fungus Hirsutella minnesotensis.</title>
        <authorList>
            <person name="Lai Y."/>
            <person name="Liu K."/>
            <person name="Zhang X."/>
            <person name="Zhang X."/>
            <person name="Li K."/>
            <person name="Wang N."/>
            <person name="Shu C."/>
            <person name="Wu Y."/>
            <person name="Wang C."/>
            <person name="Bushley K.E."/>
            <person name="Xiang M."/>
            <person name="Liu X."/>
        </authorList>
    </citation>
    <scope>NUCLEOTIDE SEQUENCE [LARGE SCALE GENOMIC DNA]</scope>
    <source>
        <strain evidence="1 2">3608</strain>
    </source>
</reference>
<dbReference type="AlphaFoldDB" id="A0A0F7ZXE8"/>
<sequence length="246" mass="28147">MSLRRKQPFPWQAKDLSIKVNLTAYLNVCPTEDYYMLAETRGGWIGQHRQRLTRQLAVIHRVSGLAFKEFSRLADISHENIAHPIALYVSTDSSSIVYEFVDLDVHEILPLNLPEIAVVMTQITSAVHFLLKQSILFRIHSIRVSYRGVVKIVLDWDFEPLLAEEIQEANGAYIAAYLDEFMEVAGRTLLGWTRSAISFRASLQDGLIPELEHPFLLPNGNKMRLHEQAMFAMRKTMLQQAPQEAL</sequence>